<feature type="region of interest" description="Interaction with substrate tRNA" evidence="10">
    <location>
        <begin position="36"/>
        <end position="39"/>
    </location>
</feature>
<evidence type="ECO:0000313" key="15">
    <source>
        <dbReference type="Proteomes" id="UP001597118"/>
    </source>
</evidence>
<dbReference type="SUPFAM" id="SSF52540">
    <property type="entry name" value="P-loop containing nucleoside triphosphate hydrolases"/>
    <property type="match status" value="2"/>
</dbReference>
<dbReference type="Gene3D" id="1.10.20.140">
    <property type="match status" value="1"/>
</dbReference>
<dbReference type="PANTHER" id="PTHR11088">
    <property type="entry name" value="TRNA DIMETHYLALLYLTRANSFERASE"/>
    <property type="match status" value="1"/>
</dbReference>
<evidence type="ECO:0000256" key="12">
    <source>
        <dbReference type="RuleBase" id="RU003784"/>
    </source>
</evidence>
<feature type="binding site" evidence="10">
    <location>
        <begin position="11"/>
        <end position="18"/>
    </location>
    <ligand>
        <name>ATP</name>
        <dbReference type="ChEBI" id="CHEBI:30616"/>
    </ligand>
</feature>
<comment type="function">
    <text evidence="2 10 12">Catalyzes the transfer of a dimethylallyl group onto the adenine at position 37 in tRNAs that read codons beginning with uridine, leading to the formation of N6-(dimethylallyl)adenosine (i(6)A).</text>
</comment>
<evidence type="ECO:0000256" key="3">
    <source>
        <dbReference type="ARBA" id="ARBA00005842"/>
    </source>
</evidence>
<dbReference type="NCBIfam" id="TIGR00174">
    <property type="entry name" value="miaA"/>
    <property type="match status" value="1"/>
</dbReference>
<dbReference type="HAMAP" id="MF_00185">
    <property type="entry name" value="IPP_trans"/>
    <property type="match status" value="1"/>
</dbReference>
<comment type="cofactor">
    <cofactor evidence="1 10">
        <name>Mg(2+)</name>
        <dbReference type="ChEBI" id="CHEBI:18420"/>
    </cofactor>
</comment>
<keyword evidence="5 10" id="KW-0819">tRNA processing</keyword>
<evidence type="ECO:0000256" key="1">
    <source>
        <dbReference type="ARBA" id="ARBA00001946"/>
    </source>
</evidence>
<evidence type="ECO:0000256" key="9">
    <source>
        <dbReference type="ARBA" id="ARBA00049563"/>
    </source>
</evidence>
<dbReference type="InterPro" id="IPR018022">
    <property type="entry name" value="IPT"/>
</dbReference>
<comment type="caution">
    <text evidence="14">The sequence shown here is derived from an EMBL/GenBank/DDBJ whole genome shotgun (WGS) entry which is preliminary data.</text>
</comment>
<dbReference type="Gene3D" id="3.40.50.300">
    <property type="entry name" value="P-loop containing nucleotide triphosphate hydrolases"/>
    <property type="match status" value="1"/>
</dbReference>
<evidence type="ECO:0000256" key="13">
    <source>
        <dbReference type="RuleBase" id="RU003785"/>
    </source>
</evidence>
<protein>
    <recommendedName>
        <fullName evidence="10">tRNA dimethylallyltransferase</fullName>
        <ecNumber evidence="10">2.5.1.75</ecNumber>
    </recommendedName>
    <alternativeName>
        <fullName evidence="10">Dimethylallyl diphosphate:tRNA dimethylallyltransferase</fullName>
        <shortName evidence="10">DMAPP:tRNA dimethylallyltransferase</shortName>
        <shortName evidence="10">DMATase</shortName>
    </alternativeName>
    <alternativeName>
        <fullName evidence="10">Isopentenyl-diphosphate:tRNA isopentenyltransferase</fullName>
        <shortName evidence="10">IPP transferase</shortName>
        <shortName evidence="10">IPPT</shortName>
        <shortName evidence="10">IPTase</shortName>
    </alternativeName>
</protein>
<evidence type="ECO:0000256" key="6">
    <source>
        <dbReference type="ARBA" id="ARBA00022741"/>
    </source>
</evidence>
<comment type="subunit">
    <text evidence="10">Monomer.</text>
</comment>
<keyword evidence="15" id="KW-1185">Reference proteome</keyword>
<organism evidence="14 15">
    <name type="scientific">Pseudopedobacter beijingensis</name>
    <dbReference type="NCBI Taxonomy" id="1207056"/>
    <lineage>
        <taxon>Bacteria</taxon>
        <taxon>Pseudomonadati</taxon>
        <taxon>Bacteroidota</taxon>
        <taxon>Sphingobacteriia</taxon>
        <taxon>Sphingobacteriales</taxon>
        <taxon>Sphingobacteriaceae</taxon>
        <taxon>Pseudopedobacter</taxon>
    </lineage>
</organism>
<dbReference type="Pfam" id="PF01715">
    <property type="entry name" value="IPPT"/>
    <property type="match status" value="1"/>
</dbReference>
<keyword evidence="8 10" id="KW-0460">Magnesium</keyword>
<gene>
    <name evidence="10 14" type="primary">miaA</name>
    <name evidence="14" type="ORF">ACFSAH_13930</name>
</gene>
<accession>A0ABW4IFF4</accession>
<dbReference type="GO" id="GO:0052381">
    <property type="term" value="F:tRNA dimethylallyltransferase activity"/>
    <property type="evidence" value="ECO:0007669"/>
    <property type="project" value="UniProtKB-EC"/>
</dbReference>
<dbReference type="PANTHER" id="PTHR11088:SF60">
    <property type="entry name" value="TRNA DIMETHYLALLYLTRANSFERASE"/>
    <property type="match status" value="1"/>
</dbReference>
<keyword evidence="7 10" id="KW-0067">ATP-binding</keyword>
<proteinExistence type="inferred from homology"/>
<keyword evidence="4 10" id="KW-0808">Transferase</keyword>
<evidence type="ECO:0000256" key="11">
    <source>
        <dbReference type="RuleBase" id="RU003783"/>
    </source>
</evidence>
<evidence type="ECO:0000256" key="10">
    <source>
        <dbReference type="HAMAP-Rule" id="MF_00185"/>
    </source>
</evidence>
<dbReference type="EMBL" id="JBHUDG010000020">
    <property type="protein sequence ID" value="MFD1630983.1"/>
    <property type="molecule type" value="Genomic_DNA"/>
</dbReference>
<feature type="site" description="Interaction with substrate tRNA" evidence="10">
    <location>
        <position position="102"/>
    </location>
</feature>
<evidence type="ECO:0000256" key="4">
    <source>
        <dbReference type="ARBA" id="ARBA00022679"/>
    </source>
</evidence>
<evidence type="ECO:0000256" key="7">
    <source>
        <dbReference type="ARBA" id="ARBA00022840"/>
    </source>
</evidence>
<reference evidence="15" key="1">
    <citation type="journal article" date="2019" name="Int. J. Syst. Evol. Microbiol.">
        <title>The Global Catalogue of Microorganisms (GCM) 10K type strain sequencing project: providing services to taxonomists for standard genome sequencing and annotation.</title>
        <authorList>
            <consortium name="The Broad Institute Genomics Platform"/>
            <consortium name="The Broad Institute Genome Sequencing Center for Infectious Disease"/>
            <person name="Wu L."/>
            <person name="Ma J."/>
        </authorList>
    </citation>
    <scope>NUCLEOTIDE SEQUENCE [LARGE SCALE GENOMIC DNA]</scope>
    <source>
        <strain evidence="15">CCUG 53762</strain>
    </source>
</reference>
<dbReference type="RefSeq" id="WP_379663352.1">
    <property type="nucleotide sequence ID" value="NZ_JBHUDG010000020.1"/>
</dbReference>
<feature type="binding site" evidence="10">
    <location>
        <begin position="13"/>
        <end position="18"/>
    </location>
    <ligand>
        <name>substrate</name>
    </ligand>
</feature>
<keyword evidence="6 10" id="KW-0547">Nucleotide-binding</keyword>
<dbReference type="EC" id="2.5.1.75" evidence="10"/>
<feature type="site" description="Interaction with substrate tRNA" evidence="10">
    <location>
        <position position="124"/>
    </location>
</feature>
<feature type="region of interest" description="Interaction with substrate tRNA" evidence="10">
    <location>
        <begin position="160"/>
        <end position="164"/>
    </location>
</feature>
<evidence type="ECO:0000256" key="5">
    <source>
        <dbReference type="ARBA" id="ARBA00022694"/>
    </source>
</evidence>
<dbReference type="InterPro" id="IPR027417">
    <property type="entry name" value="P-loop_NTPase"/>
</dbReference>
<evidence type="ECO:0000256" key="8">
    <source>
        <dbReference type="ARBA" id="ARBA00022842"/>
    </source>
</evidence>
<sequence>MSDKYLVIIAGPTAVGKTALAIDIAKHYSTEIISADSRQFFKEMSIGTAKPSVNELSAVKHHFINSHSINQEVSVGSYEKEVSNLLDSIYTHKNIIVVVGGSGLYINAILNGFDELPQINEGVRNTLNERFREEGIEPLQKELLQIDPVYYQQVDINNPQRIIRALEIYHSTGTPFSSYRKGEQKKRSFKPVIIGLNTDREKLYHRINTRVDLMIQEGLVDEVKNLLPYKHLNSLNTVGYSEIFDYLEGQISLERAIELIKQNSRRYAKRQITWFKKVEGINWFDPNQKEDIISYIDKTISS</sequence>
<evidence type="ECO:0000313" key="14">
    <source>
        <dbReference type="EMBL" id="MFD1630983.1"/>
    </source>
</evidence>
<name>A0ABW4IFF4_9SPHI</name>
<comment type="catalytic activity">
    <reaction evidence="9 10 11">
        <text>adenosine(37) in tRNA + dimethylallyl diphosphate = N(6)-dimethylallyladenosine(37) in tRNA + diphosphate</text>
        <dbReference type="Rhea" id="RHEA:26482"/>
        <dbReference type="Rhea" id="RHEA-COMP:10162"/>
        <dbReference type="Rhea" id="RHEA-COMP:10375"/>
        <dbReference type="ChEBI" id="CHEBI:33019"/>
        <dbReference type="ChEBI" id="CHEBI:57623"/>
        <dbReference type="ChEBI" id="CHEBI:74411"/>
        <dbReference type="ChEBI" id="CHEBI:74415"/>
        <dbReference type="EC" id="2.5.1.75"/>
    </reaction>
</comment>
<comment type="similarity">
    <text evidence="3 10 13">Belongs to the IPP transferase family.</text>
</comment>
<dbReference type="InterPro" id="IPR039657">
    <property type="entry name" value="Dimethylallyltransferase"/>
</dbReference>
<evidence type="ECO:0000256" key="2">
    <source>
        <dbReference type="ARBA" id="ARBA00003213"/>
    </source>
</evidence>
<dbReference type="Proteomes" id="UP001597118">
    <property type="component" value="Unassembled WGS sequence"/>
</dbReference>
<comment type="caution">
    <text evidence="10">Lacks conserved residue(s) required for the propagation of feature annotation.</text>
</comment>